<dbReference type="InterPro" id="IPR056937">
    <property type="entry name" value="YqbQ/XkdQ"/>
</dbReference>
<dbReference type="SUPFAM" id="SSF69279">
    <property type="entry name" value="Phage tail proteins"/>
    <property type="match status" value="1"/>
</dbReference>
<proteinExistence type="predicted"/>
<dbReference type="Proteomes" id="UP000484547">
    <property type="component" value="Unassembled WGS sequence"/>
</dbReference>
<feature type="domain" description="YqbQ/XkdQ" evidence="1">
    <location>
        <begin position="45"/>
        <end position="326"/>
    </location>
</feature>
<name>A0A7X3BWE6_9FIRM</name>
<dbReference type="OrthoDB" id="1698671at2"/>
<dbReference type="RefSeq" id="WP_149877329.1">
    <property type="nucleotide sequence ID" value="NZ_WNBG01000013.1"/>
</dbReference>
<gene>
    <name evidence="2" type="ORF">GMD11_10785</name>
    <name evidence="3" type="ORF">GMD18_11095</name>
</gene>
<keyword evidence="4" id="KW-1185">Reference proteome</keyword>
<sequence length="329" mass="37093">MNKLSLIYEKNGERRDITAVSSNYSRSDNVDALGMDFHFEMLVNMLDKNFSQGLENGGIVMFSNNDELVFAGIIVEDSRNGITTRSYTAYDFAYYLNKSEAMKQYDGISVSEAIRQLCNEFNIPIGNIVEIPTLVKAIYNGNKVSDIIRDLLKKATAERGEKYRFEVRLNKLYVERYTDLIIDAKYVPYTGGKEFNITDLPGEYAATYSIADMCNRITVVASSEKHAQVYGMAEDAESIKHYGLLAKIEKVDDKNSAQAQNIAVKKLSELNKVQIDRSLKFFGDDKVRSGRLLVFNKPEIDLVGTFLVKNCVHNYTPALHTMSLSLAVI</sequence>
<dbReference type="Pfam" id="PF24032">
    <property type="entry name" value="YQBQ"/>
    <property type="match status" value="1"/>
</dbReference>
<dbReference type="Proteomes" id="UP000443070">
    <property type="component" value="Unassembled WGS sequence"/>
</dbReference>
<comment type="caution">
    <text evidence="2">The sequence shown here is derived from an EMBL/GenBank/DDBJ whole genome shotgun (WGS) entry which is preliminary data.</text>
</comment>
<evidence type="ECO:0000259" key="1">
    <source>
        <dbReference type="Pfam" id="PF24032"/>
    </source>
</evidence>
<protein>
    <recommendedName>
        <fullName evidence="1">YqbQ/XkdQ domain-containing protein</fullName>
    </recommendedName>
</protein>
<dbReference type="EMBL" id="WNBW01000013">
    <property type="protein sequence ID" value="MTU04929.1"/>
    <property type="molecule type" value="Genomic_DNA"/>
</dbReference>
<dbReference type="AlphaFoldDB" id="A0A7X3BWE6"/>
<evidence type="ECO:0000313" key="2">
    <source>
        <dbReference type="EMBL" id="MTT76739.1"/>
    </source>
</evidence>
<reference evidence="4 5" key="1">
    <citation type="journal article" date="2019" name="Nat. Med.">
        <title>A library of human gut bacterial isolates paired with longitudinal multiomics data enables mechanistic microbiome research.</title>
        <authorList>
            <person name="Poyet M."/>
            <person name="Groussin M."/>
            <person name="Gibbons S.M."/>
            <person name="Avila-Pacheco J."/>
            <person name="Jiang X."/>
            <person name="Kearney S.M."/>
            <person name="Perrotta A.R."/>
            <person name="Berdy B."/>
            <person name="Zhao S."/>
            <person name="Lieberman T.D."/>
            <person name="Swanson P.K."/>
            <person name="Smith M."/>
            <person name="Roesemann S."/>
            <person name="Alexander J.E."/>
            <person name="Rich S.A."/>
            <person name="Livny J."/>
            <person name="Vlamakis H."/>
            <person name="Clish C."/>
            <person name="Bullock K."/>
            <person name="Deik A."/>
            <person name="Scott J."/>
            <person name="Pierce K.A."/>
            <person name="Xavier R.J."/>
            <person name="Alm E.J."/>
        </authorList>
    </citation>
    <scope>NUCLEOTIDE SEQUENCE [LARGE SCALE GENOMIC DNA]</scope>
    <source>
        <strain evidence="2 5">BIOML-A13</strain>
        <strain evidence="3 4">BIOML-A3</strain>
    </source>
</reference>
<evidence type="ECO:0000313" key="3">
    <source>
        <dbReference type="EMBL" id="MTU04929.1"/>
    </source>
</evidence>
<organism evidence="2 5">
    <name type="scientific">Phascolarctobacterium faecium</name>
    <dbReference type="NCBI Taxonomy" id="33025"/>
    <lineage>
        <taxon>Bacteria</taxon>
        <taxon>Bacillati</taxon>
        <taxon>Bacillota</taxon>
        <taxon>Negativicutes</taxon>
        <taxon>Acidaminococcales</taxon>
        <taxon>Acidaminococcaceae</taxon>
        <taxon>Phascolarctobacterium</taxon>
    </lineage>
</organism>
<accession>A0A7X3BWE6</accession>
<evidence type="ECO:0000313" key="5">
    <source>
        <dbReference type="Proteomes" id="UP000484547"/>
    </source>
</evidence>
<dbReference type="EMBL" id="WNBM01000010">
    <property type="protein sequence ID" value="MTT76739.1"/>
    <property type="molecule type" value="Genomic_DNA"/>
</dbReference>
<evidence type="ECO:0000313" key="4">
    <source>
        <dbReference type="Proteomes" id="UP000443070"/>
    </source>
</evidence>